<keyword evidence="2" id="KW-0808">Transferase</keyword>
<dbReference type="PANTHER" id="PTHR33571:SF12">
    <property type="entry name" value="BSL3053 PROTEIN"/>
    <property type="match status" value="1"/>
</dbReference>
<evidence type="ECO:0000256" key="6">
    <source>
        <dbReference type="ARBA" id="ARBA00022840"/>
    </source>
</evidence>
<comment type="caution">
    <text evidence="9">The sequence shown here is derived from an EMBL/GenBank/DDBJ whole genome shotgun (WGS) entry which is preliminary data.</text>
</comment>
<keyword evidence="5" id="KW-0547">Nucleotide-binding</keyword>
<dbReference type="GO" id="GO:0046872">
    <property type="term" value="F:metal ion binding"/>
    <property type="evidence" value="ECO:0007669"/>
    <property type="project" value="UniProtKB-KW"/>
</dbReference>
<accession>A0A5J4T530</accession>
<keyword evidence="6" id="KW-0067">ATP-binding</keyword>
<protein>
    <recommendedName>
        <fullName evidence="8">Polymerase beta nucleotidyltransferase domain-containing protein</fullName>
    </recommendedName>
</protein>
<evidence type="ECO:0000256" key="2">
    <source>
        <dbReference type="ARBA" id="ARBA00022679"/>
    </source>
</evidence>
<keyword evidence="3" id="KW-0548">Nucleotidyltransferase</keyword>
<dbReference type="InterPro" id="IPR041633">
    <property type="entry name" value="Polbeta"/>
</dbReference>
<dbReference type="PANTHER" id="PTHR33571">
    <property type="entry name" value="SSL8005 PROTEIN"/>
    <property type="match status" value="1"/>
</dbReference>
<dbReference type="EMBL" id="SNRY01000001">
    <property type="protein sequence ID" value="KAA6352630.1"/>
    <property type="molecule type" value="Genomic_DNA"/>
</dbReference>
<dbReference type="GO" id="GO:0016779">
    <property type="term" value="F:nucleotidyltransferase activity"/>
    <property type="evidence" value="ECO:0007669"/>
    <property type="project" value="UniProtKB-KW"/>
</dbReference>
<dbReference type="GO" id="GO:0005524">
    <property type="term" value="F:ATP binding"/>
    <property type="evidence" value="ECO:0007669"/>
    <property type="project" value="UniProtKB-KW"/>
</dbReference>
<proteinExistence type="predicted"/>
<dbReference type="AlphaFoldDB" id="A0A5J4T530"/>
<sequence>MRREWTREEFILTFDLYWKLTFGEFNQNNQKVQELAQLIGRTNGSVAMRLANFAACDPYHQKRGIKGLPGGLSKCQPIWDEFAENRESLCRESKRIRDELKGEKQALISNKQFINNIFNNHVPEIITLCERHKVKKLYVFGSVITNRFNNQSDIDLVVDFKEIDLIDYADNYFDLQYSLEDIFGRKVDLWEDKAIRNPILRKNIDDSKQLIYG</sequence>
<reference evidence="9" key="1">
    <citation type="submission" date="2019-03" db="EMBL/GenBank/DDBJ databases">
        <title>Single cell metagenomics reveals metabolic interactions within the superorganism composed of flagellate Streblomastix strix and complex community of Bacteroidetes bacteria on its surface.</title>
        <authorList>
            <person name="Treitli S.C."/>
            <person name="Kolisko M."/>
            <person name="Husnik F."/>
            <person name="Keeling P."/>
            <person name="Hampl V."/>
        </authorList>
    </citation>
    <scope>NUCLEOTIDE SEQUENCE</scope>
    <source>
        <strain evidence="9">STM</strain>
    </source>
</reference>
<name>A0A5J4T530_9ZZZZ</name>
<dbReference type="Pfam" id="PF18765">
    <property type="entry name" value="Polbeta"/>
    <property type="match status" value="1"/>
</dbReference>
<gene>
    <name evidence="9" type="ORF">EZS27_000082</name>
</gene>
<dbReference type="CDD" id="cd05403">
    <property type="entry name" value="NT_KNTase_like"/>
    <property type="match status" value="1"/>
</dbReference>
<organism evidence="9">
    <name type="scientific">termite gut metagenome</name>
    <dbReference type="NCBI Taxonomy" id="433724"/>
    <lineage>
        <taxon>unclassified sequences</taxon>
        <taxon>metagenomes</taxon>
        <taxon>organismal metagenomes</taxon>
    </lineage>
</organism>
<dbReference type="InterPro" id="IPR052038">
    <property type="entry name" value="Type-VII_TA_antitoxin"/>
</dbReference>
<evidence type="ECO:0000256" key="3">
    <source>
        <dbReference type="ARBA" id="ARBA00022695"/>
    </source>
</evidence>
<feature type="domain" description="Polymerase beta nucleotidyltransferase" evidence="8">
    <location>
        <begin position="124"/>
        <end position="212"/>
    </location>
</feature>
<dbReference type="Gene3D" id="3.30.460.10">
    <property type="entry name" value="Beta Polymerase, domain 2"/>
    <property type="match status" value="1"/>
</dbReference>
<comment type="cofactor">
    <cofactor evidence="1">
        <name>Mg(2+)</name>
        <dbReference type="ChEBI" id="CHEBI:18420"/>
    </cofactor>
</comment>
<evidence type="ECO:0000313" key="9">
    <source>
        <dbReference type="EMBL" id="KAA6352630.1"/>
    </source>
</evidence>
<keyword evidence="4" id="KW-0479">Metal-binding</keyword>
<evidence type="ECO:0000256" key="4">
    <source>
        <dbReference type="ARBA" id="ARBA00022723"/>
    </source>
</evidence>
<evidence type="ECO:0000259" key="8">
    <source>
        <dbReference type="Pfam" id="PF18765"/>
    </source>
</evidence>
<keyword evidence="7" id="KW-0460">Magnesium</keyword>
<evidence type="ECO:0000256" key="5">
    <source>
        <dbReference type="ARBA" id="ARBA00022741"/>
    </source>
</evidence>
<dbReference type="InterPro" id="IPR043519">
    <property type="entry name" value="NT_sf"/>
</dbReference>
<evidence type="ECO:0000256" key="7">
    <source>
        <dbReference type="ARBA" id="ARBA00022842"/>
    </source>
</evidence>
<dbReference type="SUPFAM" id="SSF81301">
    <property type="entry name" value="Nucleotidyltransferase"/>
    <property type="match status" value="1"/>
</dbReference>
<evidence type="ECO:0000256" key="1">
    <source>
        <dbReference type="ARBA" id="ARBA00001946"/>
    </source>
</evidence>